<name>A0ABW5Q9R1_9BACI</name>
<sequence length="77" mass="8594">MIRKIEIGVLAIGLLIFILDYTYDGFTLSDTNLFLLIAVVTGVSALSAYKEGKKSFSYIYFLFSSLCLVTFIVLILN</sequence>
<feature type="transmembrane region" description="Helical" evidence="1">
    <location>
        <begin position="56"/>
        <end position="76"/>
    </location>
</feature>
<keyword evidence="3" id="KW-1185">Reference proteome</keyword>
<organism evidence="2 3">
    <name type="scientific">Piscibacillus salipiscarius</name>
    <dbReference type="NCBI Taxonomy" id="299480"/>
    <lineage>
        <taxon>Bacteria</taxon>
        <taxon>Bacillati</taxon>
        <taxon>Bacillota</taxon>
        <taxon>Bacilli</taxon>
        <taxon>Bacillales</taxon>
        <taxon>Bacillaceae</taxon>
        <taxon>Piscibacillus</taxon>
    </lineage>
</organism>
<feature type="transmembrane region" description="Helical" evidence="1">
    <location>
        <begin position="32"/>
        <end position="49"/>
    </location>
</feature>
<dbReference type="EMBL" id="JBHUMZ010000019">
    <property type="protein sequence ID" value="MFD2638653.1"/>
    <property type="molecule type" value="Genomic_DNA"/>
</dbReference>
<comment type="caution">
    <text evidence="2">The sequence shown here is derived from an EMBL/GenBank/DDBJ whole genome shotgun (WGS) entry which is preliminary data.</text>
</comment>
<dbReference type="RefSeq" id="WP_377328385.1">
    <property type="nucleotide sequence ID" value="NZ_JBHUMZ010000019.1"/>
</dbReference>
<evidence type="ECO:0000313" key="3">
    <source>
        <dbReference type="Proteomes" id="UP001597452"/>
    </source>
</evidence>
<reference evidence="3" key="1">
    <citation type="journal article" date="2019" name="Int. J. Syst. Evol. Microbiol.">
        <title>The Global Catalogue of Microorganisms (GCM) 10K type strain sequencing project: providing services to taxonomists for standard genome sequencing and annotation.</title>
        <authorList>
            <consortium name="The Broad Institute Genomics Platform"/>
            <consortium name="The Broad Institute Genome Sequencing Center for Infectious Disease"/>
            <person name="Wu L."/>
            <person name="Ma J."/>
        </authorList>
    </citation>
    <scope>NUCLEOTIDE SEQUENCE [LARGE SCALE GENOMIC DNA]</scope>
    <source>
        <strain evidence="3">TISTR 1571</strain>
    </source>
</reference>
<accession>A0ABW5Q9R1</accession>
<evidence type="ECO:0000313" key="2">
    <source>
        <dbReference type="EMBL" id="MFD2638653.1"/>
    </source>
</evidence>
<evidence type="ECO:0000256" key="1">
    <source>
        <dbReference type="SAM" id="Phobius"/>
    </source>
</evidence>
<keyword evidence="1" id="KW-0812">Transmembrane</keyword>
<evidence type="ECO:0008006" key="4">
    <source>
        <dbReference type="Google" id="ProtNLM"/>
    </source>
</evidence>
<protein>
    <recommendedName>
        <fullName evidence="4">DUF3953 domain-containing protein</fullName>
    </recommendedName>
</protein>
<dbReference type="Proteomes" id="UP001597452">
    <property type="component" value="Unassembled WGS sequence"/>
</dbReference>
<gene>
    <name evidence="2" type="ORF">ACFSW4_07250</name>
</gene>
<feature type="transmembrane region" description="Helical" evidence="1">
    <location>
        <begin position="7"/>
        <end position="26"/>
    </location>
</feature>
<keyword evidence="1" id="KW-1133">Transmembrane helix</keyword>
<proteinExistence type="predicted"/>
<keyword evidence="1" id="KW-0472">Membrane</keyword>